<keyword evidence="5" id="KW-1185">Reference proteome</keyword>
<comment type="caution">
    <text evidence="4">The sequence shown here is derived from an EMBL/GenBank/DDBJ whole genome shotgun (WGS) entry which is preliminary data.</text>
</comment>
<sequence length="148" mass="16632">MPIKKMIHIIPYTANYFQALNALWQQAFPNDAEWNRADFAIPEKTRFQPDLLLVAIDGASVVGSVMAGYDGHRGWISRIAVLKSSRKQGIGKLLLEDAERRLVGMGCVKVNLQVVEANASVVEFYRACGYDIEPRISLSKILRRPDRS</sequence>
<dbReference type="CDD" id="cd04301">
    <property type="entry name" value="NAT_SF"/>
    <property type="match status" value="1"/>
</dbReference>
<evidence type="ECO:0000259" key="3">
    <source>
        <dbReference type="PROSITE" id="PS51186"/>
    </source>
</evidence>
<dbReference type="GO" id="GO:0016746">
    <property type="term" value="F:acyltransferase activity"/>
    <property type="evidence" value="ECO:0007669"/>
    <property type="project" value="UniProtKB-KW"/>
</dbReference>
<dbReference type="SUPFAM" id="SSF55729">
    <property type="entry name" value="Acyl-CoA N-acyltransferases (Nat)"/>
    <property type="match status" value="1"/>
</dbReference>
<keyword evidence="1 4" id="KW-0808">Transferase</keyword>
<accession>A0ABU8BWV1</accession>
<evidence type="ECO:0000313" key="5">
    <source>
        <dbReference type="Proteomes" id="UP001431963"/>
    </source>
</evidence>
<feature type="domain" description="N-acetyltransferase" evidence="3">
    <location>
        <begin position="7"/>
        <end position="147"/>
    </location>
</feature>
<protein>
    <submittedName>
        <fullName evidence="4">GNAT family acetyltransferase</fullName>
        <ecNumber evidence="4">2.3.1.-</ecNumber>
    </submittedName>
</protein>
<dbReference type="PANTHER" id="PTHR43877">
    <property type="entry name" value="AMINOALKYLPHOSPHONATE N-ACETYLTRANSFERASE-RELATED-RELATED"/>
    <property type="match status" value="1"/>
</dbReference>
<dbReference type="RefSeq" id="WP_335423977.1">
    <property type="nucleotide sequence ID" value="NZ_JBALHR010000008.1"/>
</dbReference>
<dbReference type="EC" id="2.3.1.-" evidence="4"/>
<dbReference type="InterPro" id="IPR016181">
    <property type="entry name" value="Acyl_CoA_acyltransferase"/>
</dbReference>
<gene>
    <name evidence="4" type="ORF">V6590_13580</name>
</gene>
<dbReference type="PROSITE" id="PS51186">
    <property type="entry name" value="GNAT"/>
    <property type="match status" value="1"/>
</dbReference>
<dbReference type="InterPro" id="IPR050832">
    <property type="entry name" value="Bact_Acetyltransf"/>
</dbReference>
<dbReference type="Pfam" id="PF00583">
    <property type="entry name" value="Acetyltransf_1"/>
    <property type="match status" value="1"/>
</dbReference>
<dbReference type="Gene3D" id="3.40.630.30">
    <property type="match status" value="1"/>
</dbReference>
<reference evidence="4" key="1">
    <citation type="submission" date="2024-02" db="EMBL/GenBank/DDBJ databases">
        <title>Genome sequences of strain Gemmobacter sp. JM10B15.</title>
        <authorList>
            <person name="Zhang M."/>
        </authorList>
    </citation>
    <scope>NUCLEOTIDE SEQUENCE</scope>
    <source>
        <strain evidence="4">JM10B15</strain>
    </source>
</reference>
<evidence type="ECO:0000313" key="4">
    <source>
        <dbReference type="EMBL" id="MEH7829182.1"/>
    </source>
</evidence>
<evidence type="ECO:0000256" key="2">
    <source>
        <dbReference type="ARBA" id="ARBA00023315"/>
    </source>
</evidence>
<organism evidence="4 5">
    <name type="scientific">Gemmobacter denitrificans</name>
    <dbReference type="NCBI Taxonomy" id="3123040"/>
    <lineage>
        <taxon>Bacteria</taxon>
        <taxon>Pseudomonadati</taxon>
        <taxon>Pseudomonadota</taxon>
        <taxon>Alphaproteobacteria</taxon>
        <taxon>Rhodobacterales</taxon>
        <taxon>Paracoccaceae</taxon>
        <taxon>Gemmobacter</taxon>
    </lineage>
</organism>
<evidence type="ECO:0000256" key="1">
    <source>
        <dbReference type="ARBA" id="ARBA00022679"/>
    </source>
</evidence>
<dbReference type="PANTHER" id="PTHR43877:SF2">
    <property type="entry name" value="AMINOALKYLPHOSPHONATE N-ACETYLTRANSFERASE-RELATED"/>
    <property type="match status" value="1"/>
</dbReference>
<proteinExistence type="predicted"/>
<keyword evidence="2 4" id="KW-0012">Acyltransferase</keyword>
<name>A0ABU8BWV1_9RHOB</name>
<dbReference type="NCBIfam" id="NF002959">
    <property type="entry name" value="PRK03624.1"/>
    <property type="match status" value="1"/>
</dbReference>
<dbReference type="EMBL" id="JBALHR010000008">
    <property type="protein sequence ID" value="MEH7829182.1"/>
    <property type="molecule type" value="Genomic_DNA"/>
</dbReference>
<dbReference type="Proteomes" id="UP001431963">
    <property type="component" value="Unassembled WGS sequence"/>
</dbReference>
<dbReference type="InterPro" id="IPR000182">
    <property type="entry name" value="GNAT_dom"/>
</dbReference>